<gene>
    <name evidence="1" type="ORF">NCS57_00913300</name>
</gene>
<evidence type="ECO:0000313" key="2">
    <source>
        <dbReference type="Proteomes" id="UP001065298"/>
    </source>
</evidence>
<protein>
    <submittedName>
        <fullName evidence="1">Peptidase-S9 domain-containing protein</fullName>
    </submittedName>
</protein>
<evidence type="ECO:0000313" key="1">
    <source>
        <dbReference type="EMBL" id="KAI8666863.1"/>
    </source>
</evidence>
<name>A0ACC0QU88_9HYPO</name>
<comment type="caution">
    <text evidence="1">The sequence shown here is derived from an EMBL/GenBank/DDBJ whole genome shotgun (WGS) entry which is preliminary data.</text>
</comment>
<organism evidence="1 2">
    <name type="scientific">Fusarium keratoplasticum</name>
    <dbReference type="NCBI Taxonomy" id="1328300"/>
    <lineage>
        <taxon>Eukaryota</taxon>
        <taxon>Fungi</taxon>
        <taxon>Dikarya</taxon>
        <taxon>Ascomycota</taxon>
        <taxon>Pezizomycotina</taxon>
        <taxon>Sordariomycetes</taxon>
        <taxon>Hypocreomycetidae</taxon>
        <taxon>Hypocreales</taxon>
        <taxon>Nectriaceae</taxon>
        <taxon>Fusarium</taxon>
        <taxon>Fusarium solani species complex</taxon>
    </lineage>
</organism>
<dbReference type="EMBL" id="CM046508">
    <property type="protein sequence ID" value="KAI8666863.1"/>
    <property type="molecule type" value="Genomic_DNA"/>
</dbReference>
<dbReference type="Proteomes" id="UP001065298">
    <property type="component" value="Chromosome 6"/>
</dbReference>
<accession>A0ACC0QU88</accession>
<keyword evidence="2" id="KW-1185">Reference proteome</keyword>
<proteinExistence type="predicted"/>
<sequence length="488" mass="54055">MLLSQVPAFLGAAFVAWAPRFYQLPLGLSSSITDHLTSMHQLSSDPEFAFILGEFLSFSNRSGANTGEILRAAAVIKPGDFESWYREFKFLADGIYATAIEAEKKEQLVSARDAFFRSSTYYRAADFFLHGNQDDPRLRSLWEKQNATFRKAAGLLPNPASYVEIATSTFTIPVYFYPADGRLPKSQHPKGKGHTEKKPTVIVGQGYDGAHEALYHMTCRDVIERGWNCVTFEGPGQPTVRRQQGLGFRPDWWEVLRPIVDYLHSRDDVDVDKVALIGVSFGGLLAPRAASHEHRLAAVVACNGMLSLHRSIRSKLTGELEGYYASGNKAAFNTYVNAALASPDTPTIFRWAVEHGMFAWAMTDPYEWFHSVRDFDISEEMLHNISSPVLVVSGENDFMAPGQPEQMDKILGEKGSYVLLKTDLGAGEHVGLGAESQQAMEILGWLGDVFANVTASRMDIRGVAEQDAVPNESSTEEESNGTMFYPVV</sequence>
<reference evidence="1" key="1">
    <citation type="submission" date="2022-06" db="EMBL/GenBank/DDBJ databases">
        <title>Fusarium solani species complex genomes reveal bases of compartmentalisation and animal pathogenesis.</title>
        <authorList>
            <person name="Tsai I.J."/>
        </authorList>
    </citation>
    <scope>NUCLEOTIDE SEQUENCE</scope>
    <source>
        <strain evidence="1">Fu6.1</strain>
    </source>
</reference>